<accession>A0AA39P6B2</accession>
<reference evidence="2" key="1">
    <citation type="submission" date="2023-06" db="EMBL/GenBank/DDBJ databases">
        <authorList>
            <consortium name="Lawrence Berkeley National Laboratory"/>
            <person name="Ahrendt S."/>
            <person name="Sahu N."/>
            <person name="Indic B."/>
            <person name="Wong-Bajracharya J."/>
            <person name="Merenyi Z."/>
            <person name="Ke H.-M."/>
            <person name="Monk M."/>
            <person name="Kocsube S."/>
            <person name="Drula E."/>
            <person name="Lipzen A."/>
            <person name="Balint B."/>
            <person name="Henrissat B."/>
            <person name="Andreopoulos B."/>
            <person name="Martin F.M."/>
            <person name="Harder C.B."/>
            <person name="Rigling D."/>
            <person name="Ford K.L."/>
            <person name="Foster G.D."/>
            <person name="Pangilinan J."/>
            <person name="Papanicolaou A."/>
            <person name="Barry K."/>
            <person name="LaButti K."/>
            <person name="Viragh M."/>
            <person name="Koriabine M."/>
            <person name="Yan M."/>
            <person name="Riley R."/>
            <person name="Champramary S."/>
            <person name="Plett K.L."/>
            <person name="Tsai I.J."/>
            <person name="Slot J."/>
            <person name="Sipos G."/>
            <person name="Plett J."/>
            <person name="Nagy L.G."/>
            <person name="Grigoriev I.V."/>
        </authorList>
    </citation>
    <scope>NUCLEOTIDE SEQUENCE</scope>
    <source>
        <strain evidence="2">HWK02</strain>
    </source>
</reference>
<sequence>MSPAATSTLKKMLKKDLQELVHQLDAEAKRKDQELAATKSQLDKYQQRFEQSENILQMTQDLSDSQVSELQAHMRAQEFKAQALAAELRVELVTTREQRDHCFREFEKAQSLLREGNMAGASTSEREAQIAECQAQNEYLIAQMVQCLEENSRLMSENDTLNKGVSVVRNKIVPALECSICYEWVAKIPLILKVSCRPVYCQVFSSISGEISGEGEDSGKKAHIQKELDRIFGSVS</sequence>
<proteinExistence type="predicted"/>
<dbReference type="Proteomes" id="UP001175228">
    <property type="component" value="Unassembled WGS sequence"/>
</dbReference>
<evidence type="ECO:0000313" key="3">
    <source>
        <dbReference type="Proteomes" id="UP001175228"/>
    </source>
</evidence>
<keyword evidence="3" id="KW-1185">Reference proteome</keyword>
<evidence type="ECO:0000256" key="1">
    <source>
        <dbReference type="SAM" id="Coils"/>
    </source>
</evidence>
<keyword evidence="1" id="KW-0175">Coiled coil</keyword>
<comment type="caution">
    <text evidence="2">The sequence shown here is derived from an EMBL/GenBank/DDBJ whole genome shotgun (WGS) entry which is preliminary data.</text>
</comment>
<dbReference type="AlphaFoldDB" id="A0AA39P6B2"/>
<evidence type="ECO:0000313" key="2">
    <source>
        <dbReference type="EMBL" id="KAK0478115.1"/>
    </source>
</evidence>
<gene>
    <name evidence="2" type="ORF">EDD18DRAFT_1114237</name>
</gene>
<feature type="coiled-coil region" evidence="1">
    <location>
        <begin position="10"/>
        <end position="62"/>
    </location>
</feature>
<dbReference type="EMBL" id="JAUEPU010000097">
    <property type="protein sequence ID" value="KAK0478115.1"/>
    <property type="molecule type" value="Genomic_DNA"/>
</dbReference>
<name>A0AA39P6B2_9AGAR</name>
<protein>
    <submittedName>
        <fullName evidence="2">Uncharacterized protein</fullName>
    </submittedName>
</protein>
<organism evidence="2 3">
    <name type="scientific">Armillaria luteobubalina</name>
    <dbReference type="NCBI Taxonomy" id="153913"/>
    <lineage>
        <taxon>Eukaryota</taxon>
        <taxon>Fungi</taxon>
        <taxon>Dikarya</taxon>
        <taxon>Basidiomycota</taxon>
        <taxon>Agaricomycotina</taxon>
        <taxon>Agaricomycetes</taxon>
        <taxon>Agaricomycetidae</taxon>
        <taxon>Agaricales</taxon>
        <taxon>Marasmiineae</taxon>
        <taxon>Physalacriaceae</taxon>
        <taxon>Armillaria</taxon>
    </lineage>
</organism>